<name>A0ABY1SHJ1_9FLAO</name>
<comment type="caution">
    <text evidence="1">The sequence shown here is derived from an EMBL/GenBank/DDBJ whole genome shotgun (WGS) entry which is preliminary data.</text>
</comment>
<accession>A0ABY1SHJ1</accession>
<dbReference type="Proteomes" id="UP000198337">
    <property type="component" value="Unassembled WGS sequence"/>
</dbReference>
<keyword evidence="2" id="KW-1185">Reference proteome</keyword>
<gene>
    <name evidence="1" type="ORF">SAMN04488009_2026</name>
</gene>
<evidence type="ECO:0000313" key="2">
    <source>
        <dbReference type="Proteomes" id="UP000198337"/>
    </source>
</evidence>
<proteinExistence type="predicted"/>
<sequence length="106" mass="12576">MVFFIGCKNEIKFDSAEWNKNGVDWQITEHREKMVSDLIKSDTLIGLDKISVIEVLGKPEIETEKKLKYLVREKYEWNIDPEYIKYLWVILDENGIATQCYVEKTK</sequence>
<evidence type="ECO:0000313" key="1">
    <source>
        <dbReference type="EMBL" id="SNR47410.1"/>
    </source>
</evidence>
<organism evidence="1 2">
    <name type="scientific">Maribacter sedimenticola</name>
    <dbReference type="NCBI Taxonomy" id="228956"/>
    <lineage>
        <taxon>Bacteria</taxon>
        <taxon>Pseudomonadati</taxon>
        <taxon>Bacteroidota</taxon>
        <taxon>Flavobacteriia</taxon>
        <taxon>Flavobacteriales</taxon>
        <taxon>Flavobacteriaceae</taxon>
        <taxon>Maribacter</taxon>
    </lineage>
</organism>
<reference evidence="1 2" key="1">
    <citation type="submission" date="2017-06" db="EMBL/GenBank/DDBJ databases">
        <authorList>
            <person name="Varghese N."/>
            <person name="Submissions S."/>
        </authorList>
    </citation>
    <scope>NUCLEOTIDE SEQUENCE [LARGE SCALE GENOMIC DNA]</scope>
    <source>
        <strain evidence="1 2">DSM 19840</strain>
    </source>
</reference>
<dbReference type="EMBL" id="FZNV01000002">
    <property type="protein sequence ID" value="SNR47410.1"/>
    <property type="molecule type" value="Genomic_DNA"/>
</dbReference>
<protein>
    <submittedName>
        <fullName evidence="1">Uncharacterized protein</fullName>
    </submittedName>
</protein>